<gene>
    <name evidence="4" type="ORF">DES41_104409</name>
</gene>
<dbReference type="PANTHER" id="PTHR32022">
    <property type="entry name" value="D-GLUTAMATE CYCLASE, MITOCHONDRIAL"/>
    <property type="match status" value="1"/>
</dbReference>
<protein>
    <recommendedName>
        <fullName evidence="3">Putative hydro-lyase DES41_104409</fullName>
        <ecNumber evidence="3">4.2.1.-</ecNumber>
    </recommendedName>
</protein>
<evidence type="ECO:0000256" key="3">
    <source>
        <dbReference type="HAMAP-Rule" id="MF_01830"/>
    </source>
</evidence>
<dbReference type="EC" id="4.2.1.-" evidence="3"/>
<dbReference type="NCBIfam" id="NF003969">
    <property type="entry name" value="PRK05463.1"/>
    <property type="match status" value="1"/>
</dbReference>
<dbReference type="RefSeq" id="WP_114468797.1">
    <property type="nucleotide sequence ID" value="NZ_QPJK01000004.1"/>
</dbReference>
<comment type="caution">
    <text evidence="4">The sequence shown here is derived from an EMBL/GenBank/DDBJ whole genome shotgun (WGS) entry which is preliminary data.</text>
</comment>
<keyword evidence="2 3" id="KW-0456">Lyase</keyword>
<dbReference type="InterPro" id="IPR009906">
    <property type="entry name" value="D-Glu_cyclase"/>
</dbReference>
<dbReference type="PANTHER" id="PTHR32022:SF10">
    <property type="entry name" value="D-GLUTAMATE CYCLASE, MITOCHONDRIAL"/>
    <property type="match status" value="1"/>
</dbReference>
<dbReference type="InterPro" id="IPR038021">
    <property type="entry name" value="Putative_hydro-lyase"/>
</dbReference>
<sequence length="270" mass="28913">MAQASSLPLATLAPDGRTARRLVRTGQHTGHTAGMAPGHVQANLAILPRAQADDFLRFCQRNPKPCPLLAVSEPGDPLLPTLGDDVDIRSDVPRYRVWRDGMLVDEPTDIASLWHADLVTFAIGCSFTFETALLQADVPLRHVAQGRNVAMFRTNVQTVPAGAFHGPLVVSMRPLKAADAIRAVQVTSRFPGAHGAPVHLGDPARIGIADAGRPDWGDAVEIADGELPVFWACGVTPQAVIEAARLPFCITHAPGHMLVTDLRDHQLAVL</sequence>
<dbReference type="Pfam" id="PF07286">
    <property type="entry name" value="D-Glu_cyclase"/>
    <property type="match status" value="1"/>
</dbReference>
<dbReference type="InterPro" id="IPR016938">
    <property type="entry name" value="UPF0317"/>
</dbReference>
<organism evidence="4 5">
    <name type="scientific">Pseudorhodoferax soli</name>
    <dbReference type="NCBI Taxonomy" id="545864"/>
    <lineage>
        <taxon>Bacteria</taxon>
        <taxon>Pseudomonadati</taxon>
        <taxon>Pseudomonadota</taxon>
        <taxon>Betaproteobacteria</taxon>
        <taxon>Burkholderiales</taxon>
        <taxon>Comamonadaceae</taxon>
    </lineage>
</organism>
<dbReference type="PIRSF" id="PIRSF029755">
    <property type="entry name" value="UCP029755"/>
    <property type="match status" value="1"/>
</dbReference>
<name>A0A368XVV2_9BURK</name>
<accession>A0A368XVV2</accession>
<reference evidence="4 5" key="1">
    <citation type="submission" date="2018-07" db="EMBL/GenBank/DDBJ databases">
        <title>Genomic Encyclopedia of Type Strains, Phase IV (KMG-IV): sequencing the most valuable type-strain genomes for metagenomic binning, comparative biology and taxonomic classification.</title>
        <authorList>
            <person name="Goeker M."/>
        </authorList>
    </citation>
    <scope>NUCLEOTIDE SEQUENCE [LARGE SCALE GENOMIC DNA]</scope>
    <source>
        <strain evidence="4 5">DSM 21634</strain>
    </source>
</reference>
<dbReference type="AlphaFoldDB" id="A0A368XVV2"/>
<comment type="similarity">
    <text evidence="1 3">Belongs to the D-glutamate cyclase family.</text>
</comment>
<dbReference type="EMBL" id="QPJK01000004">
    <property type="protein sequence ID" value="RCW71589.1"/>
    <property type="molecule type" value="Genomic_DNA"/>
</dbReference>
<dbReference type="Gene3D" id="3.40.1640.10">
    <property type="entry name" value="PSTPO5379-like"/>
    <property type="match status" value="1"/>
</dbReference>
<evidence type="ECO:0000313" key="5">
    <source>
        <dbReference type="Proteomes" id="UP000252884"/>
    </source>
</evidence>
<evidence type="ECO:0000313" key="4">
    <source>
        <dbReference type="EMBL" id="RCW71589.1"/>
    </source>
</evidence>
<dbReference type="Gene3D" id="3.30.2040.10">
    <property type="entry name" value="PSTPO5379-like domain"/>
    <property type="match status" value="1"/>
</dbReference>
<proteinExistence type="inferred from homology"/>
<keyword evidence="5" id="KW-1185">Reference proteome</keyword>
<dbReference type="HAMAP" id="MF_01830">
    <property type="entry name" value="Hydro_lyase"/>
    <property type="match status" value="1"/>
</dbReference>
<dbReference type="SUPFAM" id="SSF160920">
    <property type="entry name" value="PSTPO5379-like"/>
    <property type="match status" value="1"/>
</dbReference>
<dbReference type="OrthoDB" id="149585at2"/>
<evidence type="ECO:0000256" key="1">
    <source>
        <dbReference type="ARBA" id="ARBA00007896"/>
    </source>
</evidence>
<dbReference type="FunFam" id="3.30.2040.10:FF:000001">
    <property type="entry name" value="D-glutamate cyclase, mitochondrial"/>
    <property type="match status" value="1"/>
</dbReference>
<evidence type="ECO:0000256" key="2">
    <source>
        <dbReference type="ARBA" id="ARBA00023239"/>
    </source>
</evidence>
<dbReference type="Proteomes" id="UP000252884">
    <property type="component" value="Unassembled WGS sequence"/>
</dbReference>
<dbReference type="GO" id="GO:0016829">
    <property type="term" value="F:lyase activity"/>
    <property type="evidence" value="ECO:0007669"/>
    <property type="project" value="UniProtKB-KW"/>
</dbReference>